<gene>
    <name evidence="1" type="ORF">AC731_009620</name>
</gene>
<evidence type="ECO:0000313" key="2">
    <source>
        <dbReference type="Proteomes" id="UP000036902"/>
    </source>
</evidence>
<accession>A0A127K5F8</accession>
<dbReference type="AlphaFoldDB" id="A0A127K5F8"/>
<reference evidence="2" key="1">
    <citation type="submission" date="2016-03" db="EMBL/GenBank/DDBJ databases">
        <authorList>
            <person name="Ma C."/>
            <person name="Zhou S."/>
            <person name="Yang G."/>
        </authorList>
    </citation>
    <scope>NUCLEOTIDE SEQUENCE [LARGE SCALE GENOMIC DNA]</scope>
    <source>
        <strain evidence="2">SgZ-1</strain>
    </source>
</reference>
<name>A0A127K5F8_9RHOO</name>
<evidence type="ECO:0000313" key="1">
    <source>
        <dbReference type="EMBL" id="AMO37191.1"/>
    </source>
</evidence>
<dbReference type="Proteomes" id="UP000036902">
    <property type="component" value="Chromosome"/>
</dbReference>
<keyword evidence="2" id="KW-1185">Reference proteome</keyword>
<proteinExistence type="predicted"/>
<sequence>MGRPGIVLREGSEVNALAISPRASGAFPQPPPLRYVAILDKRLHDLGSEADPRLREDLNTRMILFGAGWSPSRLQASGVLRPAENSAPGCVSEGT</sequence>
<dbReference type="STRING" id="1134435.AC731_009620"/>
<protein>
    <submittedName>
        <fullName evidence="1">Uncharacterized protein</fullName>
    </submittedName>
</protein>
<dbReference type="EMBL" id="CP014646">
    <property type="protein sequence ID" value="AMO37191.1"/>
    <property type="molecule type" value="Genomic_DNA"/>
</dbReference>
<dbReference type="KEGG" id="thu:AC731_009620"/>
<organism evidence="1 2">
    <name type="scientific">Thauera humireducens</name>
    <dbReference type="NCBI Taxonomy" id="1134435"/>
    <lineage>
        <taxon>Bacteria</taxon>
        <taxon>Pseudomonadati</taxon>
        <taxon>Pseudomonadota</taxon>
        <taxon>Betaproteobacteria</taxon>
        <taxon>Rhodocyclales</taxon>
        <taxon>Zoogloeaceae</taxon>
        <taxon>Thauera</taxon>
    </lineage>
</organism>